<dbReference type="Pfam" id="PF08240">
    <property type="entry name" value="ADH_N"/>
    <property type="match status" value="1"/>
</dbReference>
<accession>A0AA39FUK6</accession>
<keyword evidence="6" id="KW-0809">Transit peptide</keyword>
<dbReference type="Pfam" id="PF00107">
    <property type="entry name" value="ADH_zinc_N"/>
    <property type="match status" value="1"/>
</dbReference>
<dbReference type="InterPro" id="IPR013154">
    <property type="entry name" value="ADH-like_N"/>
</dbReference>
<protein>
    <recommendedName>
        <fullName evidence="12">Enoyl-[acyl-carrier-protein] reductase, mitochondrial</fullName>
        <ecNumber evidence="11">1.3.1.104</ecNumber>
    </recommendedName>
    <alternativeName>
        <fullName evidence="13">2-enoyl thioester reductase</fullName>
    </alternativeName>
</protein>
<dbReference type="GO" id="GO:0141148">
    <property type="term" value="F:enoyl-[acyl-carrier-protein] reductase (NADPH) activity"/>
    <property type="evidence" value="ECO:0007669"/>
    <property type="project" value="UniProtKB-EC"/>
</dbReference>
<evidence type="ECO:0000256" key="14">
    <source>
        <dbReference type="ARBA" id="ARBA00048843"/>
    </source>
</evidence>
<dbReference type="InterPro" id="IPR051034">
    <property type="entry name" value="Mito_Enoyl-ACP_Reductase"/>
</dbReference>
<evidence type="ECO:0000256" key="12">
    <source>
        <dbReference type="ARBA" id="ARBA00041058"/>
    </source>
</evidence>
<dbReference type="CDD" id="cd08290">
    <property type="entry name" value="ETR"/>
    <property type="match status" value="1"/>
</dbReference>
<evidence type="ECO:0000256" key="11">
    <source>
        <dbReference type="ARBA" id="ARBA00038963"/>
    </source>
</evidence>
<evidence type="ECO:0000256" key="10">
    <source>
        <dbReference type="ARBA" id="ARBA00023160"/>
    </source>
</evidence>
<evidence type="ECO:0000256" key="2">
    <source>
        <dbReference type="ARBA" id="ARBA00010371"/>
    </source>
</evidence>
<dbReference type="InterPro" id="IPR036291">
    <property type="entry name" value="NAD(P)-bd_dom_sf"/>
</dbReference>
<keyword evidence="17" id="KW-1185">Reference proteome</keyword>
<evidence type="ECO:0000256" key="4">
    <source>
        <dbReference type="ARBA" id="ARBA00022832"/>
    </source>
</evidence>
<evidence type="ECO:0000256" key="8">
    <source>
        <dbReference type="ARBA" id="ARBA00023098"/>
    </source>
</evidence>
<dbReference type="FunFam" id="3.40.50.720:FF:000112">
    <property type="entry name" value="Enoyl-[acyl-carrier-protein] reductase 1, mitochondrial"/>
    <property type="match status" value="1"/>
</dbReference>
<keyword evidence="9" id="KW-0496">Mitochondrion</keyword>
<dbReference type="SMART" id="SM00829">
    <property type="entry name" value="PKS_ER"/>
    <property type="match status" value="1"/>
</dbReference>
<evidence type="ECO:0000256" key="9">
    <source>
        <dbReference type="ARBA" id="ARBA00023128"/>
    </source>
</evidence>
<dbReference type="EC" id="1.3.1.104" evidence="11"/>
<comment type="similarity">
    <text evidence="2">Belongs to the zinc-containing alcohol dehydrogenase family. Quinone oxidoreductase subfamily.</text>
</comment>
<dbReference type="PANTHER" id="PTHR43981">
    <property type="entry name" value="ENOYL-[ACYL-CARRIER-PROTEIN] REDUCTASE, MITOCHONDRIAL"/>
    <property type="match status" value="1"/>
</dbReference>
<keyword evidence="5" id="KW-0521">NADP</keyword>
<proteinExistence type="inferred from homology"/>
<evidence type="ECO:0000256" key="1">
    <source>
        <dbReference type="ARBA" id="ARBA00004173"/>
    </source>
</evidence>
<keyword evidence="7" id="KW-0560">Oxidoreductase</keyword>
<dbReference type="GO" id="GO:0006633">
    <property type="term" value="P:fatty acid biosynthetic process"/>
    <property type="evidence" value="ECO:0007669"/>
    <property type="project" value="UniProtKB-KW"/>
</dbReference>
<organism evidence="16 17">
    <name type="scientific">Microctonus hyperodae</name>
    <name type="common">Parasitoid wasp</name>
    <dbReference type="NCBI Taxonomy" id="165561"/>
    <lineage>
        <taxon>Eukaryota</taxon>
        <taxon>Metazoa</taxon>
        <taxon>Ecdysozoa</taxon>
        <taxon>Arthropoda</taxon>
        <taxon>Hexapoda</taxon>
        <taxon>Insecta</taxon>
        <taxon>Pterygota</taxon>
        <taxon>Neoptera</taxon>
        <taxon>Endopterygota</taxon>
        <taxon>Hymenoptera</taxon>
        <taxon>Apocrita</taxon>
        <taxon>Ichneumonoidea</taxon>
        <taxon>Braconidae</taxon>
        <taxon>Euphorinae</taxon>
        <taxon>Microctonus</taxon>
    </lineage>
</organism>
<evidence type="ECO:0000256" key="3">
    <source>
        <dbReference type="ARBA" id="ARBA00022516"/>
    </source>
</evidence>
<comment type="subcellular location">
    <subcellularLocation>
        <location evidence="1">Mitochondrion</location>
    </subcellularLocation>
</comment>
<evidence type="ECO:0000256" key="6">
    <source>
        <dbReference type="ARBA" id="ARBA00022946"/>
    </source>
</evidence>
<dbReference type="GO" id="GO:0005739">
    <property type="term" value="C:mitochondrion"/>
    <property type="evidence" value="ECO:0007669"/>
    <property type="project" value="UniProtKB-SubCell"/>
</dbReference>
<dbReference type="PANTHER" id="PTHR43981:SF2">
    <property type="entry name" value="ENOYL-[ACYL-CARRIER-PROTEIN] REDUCTASE, MITOCHONDRIAL"/>
    <property type="match status" value="1"/>
</dbReference>
<dbReference type="InterPro" id="IPR011032">
    <property type="entry name" value="GroES-like_sf"/>
</dbReference>
<reference evidence="16" key="2">
    <citation type="submission" date="2023-03" db="EMBL/GenBank/DDBJ databases">
        <authorList>
            <person name="Inwood S.N."/>
            <person name="Skelly J.G."/>
            <person name="Guhlin J."/>
            <person name="Harrop T.W.R."/>
            <person name="Goldson S.G."/>
            <person name="Dearden P.K."/>
        </authorList>
    </citation>
    <scope>NUCLEOTIDE SEQUENCE</scope>
    <source>
        <strain evidence="16">Lincoln</strain>
        <tissue evidence="16">Whole body</tissue>
    </source>
</reference>
<keyword evidence="10" id="KW-0275">Fatty acid biosynthesis</keyword>
<keyword evidence="3" id="KW-0444">Lipid biosynthesis</keyword>
<evidence type="ECO:0000313" key="16">
    <source>
        <dbReference type="EMBL" id="KAK0175760.1"/>
    </source>
</evidence>
<evidence type="ECO:0000256" key="5">
    <source>
        <dbReference type="ARBA" id="ARBA00022857"/>
    </source>
</evidence>
<sequence length="367" mass="40773">MVGCFTKLLFNFTKNVHKHQIHRSMVLSSQKYGKSLVYKSYGEPSEVLNIVEAQNEKPKTDEIAVRWLLAPVNPADINTIQGKYPSRPSLPAIPGNEGVGEVIEIGANIKEFAVGDRVIPNDNNMGTWRTNALYKANDLLKIPKSFGDVEASMLNVNPCTAYRMLKDYVSLKPGDTVIQNGGNSAVGQFVIQLCKAWKLNSVNIVRDRTDIMNLKEHLTMLGANEVLTENELRTTDLFKSKKCPSPKLALNCVSGQSGVEILRHVGINGTMVTYGGMSREPVIVPVSALIFKNIMIKGFWMTAWTKENSKSKIRTEMFNDLADLFASKKLKAPPYKLIPFLNYQEAVSNALKIDGKTGVKYILDMSV</sequence>
<dbReference type="InterPro" id="IPR020843">
    <property type="entry name" value="ER"/>
</dbReference>
<reference evidence="16" key="1">
    <citation type="journal article" date="2023" name="bioRxiv">
        <title>Scaffold-level genome assemblies of two parasitoid biocontrol wasps reveal the parthenogenesis mechanism and an associated novel virus.</title>
        <authorList>
            <person name="Inwood S."/>
            <person name="Skelly J."/>
            <person name="Guhlin J."/>
            <person name="Harrop T."/>
            <person name="Goldson S."/>
            <person name="Dearden P."/>
        </authorList>
    </citation>
    <scope>NUCLEOTIDE SEQUENCE</scope>
    <source>
        <strain evidence="16">Lincoln</strain>
        <tissue evidence="16">Whole body</tissue>
    </source>
</reference>
<gene>
    <name evidence="16" type="ORF">PV327_009486</name>
</gene>
<keyword evidence="8" id="KW-0443">Lipid metabolism</keyword>
<dbReference type="Gene3D" id="3.40.50.720">
    <property type="entry name" value="NAD(P)-binding Rossmann-like Domain"/>
    <property type="match status" value="1"/>
</dbReference>
<evidence type="ECO:0000256" key="13">
    <source>
        <dbReference type="ARBA" id="ARBA00042123"/>
    </source>
</evidence>
<dbReference type="InterPro" id="IPR013149">
    <property type="entry name" value="ADH-like_C"/>
</dbReference>
<dbReference type="Proteomes" id="UP001168972">
    <property type="component" value="Unassembled WGS sequence"/>
</dbReference>
<feature type="domain" description="Enoyl reductase (ER)" evidence="15">
    <location>
        <begin position="43"/>
        <end position="359"/>
    </location>
</feature>
<dbReference type="SUPFAM" id="SSF50129">
    <property type="entry name" value="GroES-like"/>
    <property type="match status" value="1"/>
</dbReference>
<dbReference type="SUPFAM" id="SSF51735">
    <property type="entry name" value="NAD(P)-binding Rossmann-fold domains"/>
    <property type="match status" value="1"/>
</dbReference>
<evidence type="ECO:0000259" key="15">
    <source>
        <dbReference type="SMART" id="SM00829"/>
    </source>
</evidence>
<dbReference type="EMBL" id="JAQQBR010000005">
    <property type="protein sequence ID" value="KAK0175760.1"/>
    <property type="molecule type" value="Genomic_DNA"/>
</dbReference>
<comment type="caution">
    <text evidence="16">The sequence shown here is derived from an EMBL/GenBank/DDBJ whole genome shotgun (WGS) entry which is preliminary data.</text>
</comment>
<name>A0AA39FUK6_MICHY</name>
<dbReference type="Gene3D" id="3.90.180.10">
    <property type="entry name" value="Medium-chain alcohol dehydrogenases, catalytic domain"/>
    <property type="match status" value="1"/>
</dbReference>
<evidence type="ECO:0000256" key="7">
    <source>
        <dbReference type="ARBA" id="ARBA00023002"/>
    </source>
</evidence>
<keyword evidence="4" id="KW-0276">Fatty acid metabolism</keyword>
<dbReference type="AlphaFoldDB" id="A0AA39FUK6"/>
<comment type="catalytic activity">
    <reaction evidence="14">
        <text>a 2,3-saturated acyl-[ACP] + NADP(+) = a (2E)-enoyl-[ACP] + NADPH + H(+)</text>
        <dbReference type="Rhea" id="RHEA:22564"/>
        <dbReference type="Rhea" id="RHEA-COMP:9925"/>
        <dbReference type="Rhea" id="RHEA-COMP:9926"/>
        <dbReference type="ChEBI" id="CHEBI:15378"/>
        <dbReference type="ChEBI" id="CHEBI:57783"/>
        <dbReference type="ChEBI" id="CHEBI:58349"/>
        <dbReference type="ChEBI" id="CHEBI:78784"/>
        <dbReference type="ChEBI" id="CHEBI:78785"/>
        <dbReference type="EC" id="1.3.1.104"/>
    </reaction>
</comment>
<evidence type="ECO:0000313" key="17">
    <source>
        <dbReference type="Proteomes" id="UP001168972"/>
    </source>
</evidence>